<proteinExistence type="predicted"/>
<dbReference type="InterPro" id="IPR038721">
    <property type="entry name" value="IS701-like_DDE_dom"/>
</dbReference>
<dbReference type="SUPFAM" id="SSF53098">
    <property type="entry name" value="Ribonuclease H-like"/>
    <property type="match status" value="1"/>
</dbReference>
<name>A0A840L3W2_9BURK</name>
<dbReference type="PANTHER" id="PTHR33627">
    <property type="entry name" value="TRANSPOSASE"/>
    <property type="match status" value="1"/>
</dbReference>
<dbReference type="PANTHER" id="PTHR33627:SF1">
    <property type="entry name" value="TRANSPOSASE"/>
    <property type="match status" value="1"/>
</dbReference>
<organism evidence="2 3">
    <name type="scientific">Roseateles oligotrophus</name>
    <dbReference type="NCBI Taxonomy" id="1769250"/>
    <lineage>
        <taxon>Bacteria</taxon>
        <taxon>Pseudomonadati</taxon>
        <taxon>Pseudomonadota</taxon>
        <taxon>Betaproteobacteria</taxon>
        <taxon>Burkholderiales</taxon>
        <taxon>Sphaerotilaceae</taxon>
        <taxon>Roseateles</taxon>
    </lineage>
</organism>
<dbReference type="InterPro" id="IPR012337">
    <property type="entry name" value="RNaseH-like_sf"/>
</dbReference>
<evidence type="ECO:0000313" key="2">
    <source>
        <dbReference type="EMBL" id="MBB4843204.1"/>
    </source>
</evidence>
<dbReference type="InterPro" id="IPR039365">
    <property type="entry name" value="IS701-like"/>
</dbReference>
<dbReference type="NCBIfam" id="NF033540">
    <property type="entry name" value="transpos_IS701"/>
    <property type="match status" value="1"/>
</dbReference>
<comment type="caution">
    <text evidence="2">The sequence shown here is derived from an EMBL/GenBank/DDBJ whole genome shotgun (WGS) entry which is preliminary data.</text>
</comment>
<dbReference type="RefSeq" id="WP_184298254.1">
    <property type="nucleotide sequence ID" value="NZ_JACHLP010000003.1"/>
</dbReference>
<gene>
    <name evidence="2" type="ORF">HNP55_001723</name>
</gene>
<reference evidence="2 3" key="1">
    <citation type="submission" date="2020-08" db="EMBL/GenBank/DDBJ databases">
        <title>Functional genomics of gut bacteria from endangered species of beetles.</title>
        <authorList>
            <person name="Carlos-Shanley C."/>
        </authorList>
    </citation>
    <scope>NUCLEOTIDE SEQUENCE [LARGE SCALE GENOMIC DNA]</scope>
    <source>
        <strain evidence="2 3">S00239</strain>
    </source>
</reference>
<keyword evidence="3" id="KW-1185">Reference proteome</keyword>
<protein>
    <submittedName>
        <fullName evidence="2">SRSO17 transposase</fullName>
    </submittedName>
</protein>
<evidence type="ECO:0000313" key="3">
    <source>
        <dbReference type="Proteomes" id="UP000562027"/>
    </source>
</evidence>
<dbReference type="Proteomes" id="UP000562027">
    <property type="component" value="Unassembled WGS sequence"/>
</dbReference>
<evidence type="ECO:0000259" key="1">
    <source>
        <dbReference type="Pfam" id="PF13546"/>
    </source>
</evidence>
<dbReference type="AlphaFoldDB" id="A0A840L3W2"/>
<feature type="domain" description="Transposase IS701-like DDE" evidence="1">
    <location>
        <begin position="64"/>
        <end position="245"/>
    </location>
</feature>
<dbReference type="EMBL" id="JACHLP010000003">
    <property type="protein sequence ID" value="MBB4843204.1"/>
    <property type="molecule type" value="Genomic_DNA"/>
</dbReference>
<sequence length="410" mass="45497">MAARKNIWLSPVEIEAMPAVNRCYLDSYLSDLCVGLGRSTRAEALRAYCSKLAAKMSPNLYFWTDSNESTARSQAMHHFVANAQWSESALLERAWRNLRGQLSDRIRYLSLDCVGIRRGGSHCVGVARQYASHAGRHDNCQVAITLSLVLDDDVVPMNCGLYLPREWMEASSRLARVGVPADVCYATRSQLATSRLCELLNQGVPARTVIADECLGDDEAFRQALDAIGATYTVAVSASTQVRKDSSALLAVSDLACSLPHERIFLMGTKDRSGRMGIGKFAMVRVRPVEVAGNDNRWLIVRWDAGGRSPRSYALSSLPADASPRELVQSIRPHSDREEDASMLLERLNLPEYDGRSWRGFHHHVALAMATYAFLAASRCRDSQNRRVMEHSGLHHLLRDEHGTTALASH</sequence>
<accession>A0A840L3W2</accession>
<dbReference type="Pfam" id="PF13546">
    <property type="entry name" value="DDE_5"/>
    <property type="match status" value="1"/>
</dbReference>